<feature type="chain" id="PRO_5040890025" description="DUF3558 domain-containing protein" evidence="2">
    <location>
        <begin position="26"/>
        <end position="230"/>
    </location>
</feature>
<keyword evidence="2" id="KW-0732">Signal</keyword>
<evidence type="ECO:0000256" key="2">
    <source>
        <dbReference type="SAM" id="SignalP"/>
    </source>
</evidence>
<evidence type="ECO:0000256" key="1">
    <source>
        <dbReference type="SAM" id="MobiDB-lite"/>
    </source>
</evidence>
<accession>A0A9W6HJA1</accession>
<keyword evidence="4" id="KW-1185">Reference proteome</keyword>
<evidence type="ECO:0000313" key="4">
    <source>
        <dbReference type="Proteomes" id="UP001142291"/>
    </source>
</evidence>
<name>A0A9W6HJA1_9MICO</name>
<reference evidence="3" key="2">
    <citation type="submission" date="2023-01" db="EMBL/GenBank/DDBJ databases">
        <authorList>
            <person name="Sun Q."/>
            <person name="Evtushenko L."/>
        </authorList>
    </citation>
    <scope>NUCLEOTIDE SEQUENCE</scope>
    <source>
        <strain evidence="3">VKM Ac-1940</strain>
    </source>
</reference>
<dbReference type="RefSeq" id="WP_204962780.1">
    <property type="nucleotide sequence ID" value="NZ_BAAAUR010000002.1"/>
</dbReference>
<feature type="signal peptide" evidence="2">
    <location>
        <begin position="1"/>
        <end position="25"/>
    </location>
</feature>
<dbReference type="Proteomes" id="UP001142291">
    <property type="component" value="Unassembled WGS sequence"/>
</dbReference>
<proteinExistence type="predicted"/>
<dbReference type="EMBL" id="BSER01000001">
    <property type="protein sequence ID" value="GLJ94252.1"/>
    <property type="molecule type" value="Genomic_DNA"/>
</dbReference>
<protein>
    <recommendedName>
        <fullName evidence="5">DUF3558 domain-containing protein</fullName>
    </recommendedName>
</protein>
<feature type="region of interest" description="Disordered" evidence="1">
    <location>
        <begin position="211"/>
        <end position="230"/>
    </location>
</feature>
<organism evidence="3 4">
    <name type="scientific">Microbacterium dextranolyticum</name>
    <dbReference type="NCBI Taxonomy" id="36806"/>
    <lineage>
        <taxon>Bacteria</taxon>
        <taxon>Bacillati</taxon>
        <taxon>Actinomycetota</taxon>
        <taxon>Actinomycetes</taxon>
        <taxon>Micrococcales</taxon>
        <taxon>Microbacteriaceae</taxon>
        <taxon>Microbacterium</taxon>
    </lineage>
</organism>
<evidence type="ECO:0008006" key="5">
    <source>
        <dbReference type="Google" id="ProtNLM"/>
    </source>
</evidence>
<reference evidence="3" key="1">
    <citation type="journal article" date="2014" name="Int. J. Syst. Evol. Microbiol.">
        <title>Complete genome sequence of Corynebacterium casei LMG S-19264T (=DSM 44701T), isolated from a smear-ripened cheese.</title>
        <authorList>
            <consortium name="US DOE Joint Genome Institute (JGI-PGF)"/>
            <person name="Walter F."/>
            <person name="Albersmeier A."/>
            <person name="Kalinowski J."/>
            <person name="Ruckert C."/>
        </authorList>
    </citation>
    <scope>NUCLEOTIDE SEQUENCE</scope>
    <source>
        <strain evidence="3">VKM Ac-1940</strain>
    </source>
</reference>
<gene>
    <name evidence="3" type="ORF">GCM10017591_03130</name>
</gene>
<evidence type="ECO:0000313" key="3">
    <source>
        <dbReference type="EMBL" id="GLJ94252.1"/>
    </source>
</evidence>
<dbReference type="PROSITE" id="PS51257">
    <property type="entry name" value="PROKAR_LIPOPROTEIN"/>
    <property type="match status" value="1"/>
</dbReference>
<comment type="caution">
    <text evidence="3">The sequence shown here is derived from an EMBL/GenBank/DDBJ whole genome shotgun (WGS) entry which is preliminary data.</text>
</comment>
<sequence length="230" mass="23409">MRRPLRSTAIAVVGAAVLLIATGCAGSPAPAPSDGSSGDSQRASIAAAPSPAMTLAPFPMGAATSTTALPADLPQGCRDILDTAVLAQLDGVPLNADGMGGGIRADSSRVCVWGDPGAIGTRLVTVIGYSPDRAARDALYALGADGYTCWEPDGGVRCEKTWQDAALPIPQGRTVFYRDGVVVDTQYSNLSPAGYTDAVIDALWPAPGTPPRFATSVKTATPRPSSSPTP</sequence>
<dbReference type="AlphaFoldDB" id="A0A9W6HJA1"/>